<evidence type="ECO:0000256" key="3">
    <source>
        <dbReference type="ARBA" id="ARBA00022722"/>
    </source>
</evidence>
<keyword evidence="3" id="KW-0540">Nuclease</keyword>
<keyword evidence="2" id="KW-1277">Toxin-antitoxin system</keyword>
<comment type="caution">
    <text evidence="8">The sequence shown here is derived from an EMBL/GenBank/DDBJ whole genome shotgun (WGS) entry which is preliminary data.</text>
</comment>
<dbReference type="SUPFAM" id="SSF54786">
    <property type="entry name" value="YcfA/nrd intein domain"/>
    <property type="match status" value="1"/>
</dbReference>
<reference evidence="8 9" key="1">
    <citation type="submission" date="2018-08" db="EMBL/GenBank/DDBJ databases">
        <title>Komagataeibacter sp. AV 382.</title>
        <authorList>
            <person name="Skraban J."/>
            <person name="Trcek J."/>
        </authorList>
    </citation>
    <scope>NUCLEOTIDE SEQUENCE [LARGE SCALE GENOMIC DNA]</scope>
    <source>
        <strain evidence="8 9">AV 382</strain>
    </source>
</reference>
<keyword evidence="9" id="KW-1185">Reference proteome</keyword>
<evidence type="ECO:0000313" key="8">
    <source>
        <dbReference type="EMBL" id="RFD18432.1"/>
    </source>
</evidence>
<accession>A0A371YW14</accession>
<dbReference type="AlphaFoldDB" id="A0A371YW14"/>
<sequence length="54" mass="5939">MTIADGGACWKLDRVRGSYSVFKHPSRPGIMVVSHPRKDLGTRVIAAICKQTRA</sequence>
<keyword evidence="4" id="KW-0255">Endonuclease</keyword>
<dbReference type="Gene3D" id="3.30.920.30">
    <property type="entry name" value="Hypothetical protein"/>
    <property type="match status" value="1"/>
</dbReference>
<dbReference type="InterPro" id="IPR038570">
    <property type="entry name" value="HicA_sf"/>
</dbReference>
<protein>
    <submittedName>
        <fullName evidence="8">Type II toxin-antitoxin system HicA family toxin</fullName>
    </submittedName>
</protein>
<evidence type="ECO:0000256" key="5">
    <source>
        <dbReference type="ARBA" id="ARBA00022801"/>
    </source>
</evidence>
<keyword evidence="6" id="KW-0694">RNA-binding</keyword>
<dbReference type="Proteomes" id="UP000262371">
    <property type="component" value="Unassembled WGS sequence"/>
</dbReference>
<evidence type="ECO:0000256" key="6">
    <source>
        <dbReference type="ARBA" id="ARBA00022884"/>
    </source>
</evidence>
<evidence type="ECO:0000256" key="4">
    <source>
        <dbReference type="ARBA" id="ARBA00022759"/>
    </source>
</evidence>
<dbReference type="RefSeq" id="WP_116704369.1">
    <property type="nucleotide sequence ID" value="NZ_QUWV01000230.1"/>
</dbReference>
<dbReference type="Pfam" id="PF07927">
    <property type="entry name" value="HicA_toxin"/>
    <property type="match status" value="1"/>
</dbReference>
<keyword evidence="5" id="KW-0378">Hydrolase</keyword>
<dbReference type="GO" id="GO:0004519">
    <property type="term" value="F:endonuclease activity"/>
    <property type="evidence" value="ECO:0007669"/>
    <property type="project" value="UniProtKB-KW"/>
</dbReference>
<proteinExistence type="inferred from homology"/>
<evidence type="ECO:0000256" key="7">
    <source>
        <dbReference type="ARBA" id="ARBA00023016"/>
    </source>
</evidence>
<dbReference type="EMBL" id="QUWV01000230">
    <property type="protein sequence ID" value="RFD18432.1"/>
    <property type="molecule type" value="Genomic_DNA"/>
</dbReference>
<name>A0A371YW14_9PROT</name>
<dbReference type="InterPro" id="IPR012933">
    <property type="entry name" value="HicA_mRNA_interferase"/>
</dbReference>
<gene>
    <name evidence="8" type="ORF">DY926_16715</name>
</gene>
<dbReference type="GO" id="GO:0003729">
    <property type="term" value="F:mRNA binding"/>
    <property type="evidence" value="ECO:0007669"/>
    <property type="project" value="InterPro"/>
</dbReference>
<evidence type="ECO:0000256" key="2">
    <source>
        <dbReference type="ARBA" id="ARBA00022649"/>
    </source>
</evidence>
<comment type="similarity">
    <text evidence="1">Belongs to the HicA mRNA interferase family.</text>
</comment>
<evidence type="ECO:0000256" key="1">
    <source>
        <dbReference type="ARBA" id="ARBA00006620"/>
    </source>
</evidence>
<dbReference type="GO" id="GO:0016787">
    <property type="term" value="F:hydrolase activity"/>
    <property type="evidence" value="ECO:0007669"/>
    <property type="project" value="UniProtKB-KW"/>
</dbReference>
<evidence type="ECO:0000313" key="9">
    <source>
        <dbReference type="Proteomes" id="UP000262371"/>
    </source>
</evidence>
<dbReference type="OrthoDB" id="9811409at2"/>
<organism evidence="8 9">
    <name type="scientific">Komagataeibacter melaceti</name>
    <dbReference type="NCBI Taxonomy" id="2766577"/>
    <lineage>
        <taxon>Bacteria</taxon>
        <taxon>Pseudomonadati</taxon>
        <taxon>Pseudomonadota</taxon>
        <taxon>Alphaproteobacteria</taxon>
        <taxon>Acetobacterales</taxon>
        <taxon>Acetobacteraceae</taxon>
        <taxon>Komagataeibacter</taxon>
    </lineage>
</organism>
<keyword evidence="7" id="KW-0346">Stress response</keyword>